<evidence type="ECO:0000313" key="1">
    <source>
        <dbReference type="EMBL" id="KAI3741250.1"/>
    </source>
</evidence>
<protein>
    <submittedName>
        <fullName evidence="1">Uncharacterized protein</fullName>
    </submittedName>
</protein>
<accession>A0ACB9D429</accession>
<comment type="caution">
    <text evidence="1">The sequence shown here is derived from an EMBL/GenBank/DDBJ whole genome shotgun (WGS) entry which is preliminary data.</text>
</comment>
<organism evidence="1 2">
    <name type="scientific">Smallanthus sonchifolius</name>
    <dbReference type="NCBI Taxonomy" id="185202"/>
    <lineage>
        <taxon>Eukaryota</taxon>
        <taxon>Viridiplantae</taxon>
        <taxon>Streptophyta</taxon>
        <taxon>Embryophyta</taxon>
        <taxon>Tracheophyta</taxon>
        <taxon>Spermatophyta</taxon>
        <taxon>Magnoliopsida</taxon>
        <taxon>eudicotyledons</taxon>
        <taxon>Gunneridae</taxon>
        <taxon>Pentapetalae</taxon>
        <taxon>asterids</taxon>
        <taxon>campanulids</taxon>
        <taxon>Asterales</taxon>
        <taxon>Asteraceae</taxon>
        <taxon>Asteroideae</taxon>
        <taxon>Heliantheae alliance</taxon>
        <taxon>Millerieae</taxon>
        <taxon>Smallanthus</taxon>
    </lineage>
</organism>
<gene>
    <name evidence="1" type="ORF">L1987_58921</name>
</gene>
<proteinExistence type="predicted"/>
<dbReference type="EMBL" id="CM042037">
    <property type="protein sequence ID" value="KAI3741250.1"/>
    <property type="molecule type" value="Genomic_DNA"/>
</dbReference>
<sequence>MADAKSDLDPFEFLKITQNPDGSLTRHAPLPSLPATPELTNDSQLALSKDVQLNSIFLRLFRPISPPTTANGKLPIIIYFHGGGFIVFSATSFPFHHSCSVISAQSPAIVISVEYRLAPEHRLPAAYDDGMEAVLWVRDQALGINGCDEWLTELADFSKVYLMGSSSGGNITYNAGLRALDLDLNPIKIVGLIMNQPFFSGVERTESELRLVNDRIVPLKVNDLMWSLSLPNGYDRDHEYCNPQNQNISLIEKIKRLPKCLIRGYSGDPMVDRQMAFANMLEAHGVHVIKNFDDEGYHGVEIFDQQKAQKLYDDIKTFIWSFGDKMSTL</sequence>
<reference evidence="2" key="1">
    <citation type="journal article" date="2022" name="Mol. Ecol. Resour.">
        <title>The genomes of chicory, endive, great burdock and yacon provide insights into Asteraceae palaeo-polyploidization history and plant inulin production.</title>
        <authorList>
            <person name="Fan W."/>
            <person name="Wang S."/>
            <person name="Wang H."/>
            <person name="Wang A."/>
            <person name="Jiang F."/>
            <person name="Liu H."/>
            <person name="Zhao H."/>
            <person name="Xu D."/>
            <person name="Zhang Y."/>
        </authorList>
    </citation>
    <scope>NUCLEOTIDE SEQUENCE [LARGE SCALE GENOMIC DNA]</scope>
    <source>
        <strain evidence="2">cv. Yunnan</strain>
    </source>
</reference>
<reference evidence="1 2" key="2">
    <citation type="journal article" date="2022" name="Mol. Ecol. Resour.">
        <title>The genomes of chicory, endive, great burdock and yacon provide insights into Asteraceae paleo-polyploidization history and plant inulin production.</title>
        <authorList>
            <person name="Fan W."/>
            <person name="Wang S."/>
            <person name="Wang H."/>
            <person name="Wang A."/>
            <person name="Jiang F."/>
            <person name="Liu H."/>
            <person name="Zhao H."/>
            <person name="Xu D."/>
            <person name="Zhang Y."/>
        </authorList>
    </citation>
    <scope>NUCLEOTIDE SEQUENCE [LARGE SCALE GENOMIC DNA]</scope>
    <source>
        <strain evidence="2">cv. Yunnan</strain>
        <tissue evidence="1">Leaves</tissue>
    </source>
</reference>
<keyword evidence="2" id="KW-1185">Reference proteome</keyword>
<name>A0ACB9D429_9ASTR</name>
<evidence type="ECO:0000313" key="2">
    <source>
        <dbReference type="Proteomes" id="UP001056120"/>
    </source>
</evidence>
<dbReference type="Proteomes" id="UP001056120">
    <property type="component" value="Linkage Group LG20"/>
</dbReference>